<dbReference type="InterPro" id="IPR025334">
    <property type="entry name" value="DUF4240"/>
</dbReference>
<dbReference type="Proteomes" id="UP000649753">
    <property type="component" value="Unassembled WGS sequence"/>
</dbReference>
<dbReference type="Pfam" id="PF14024">
    <property type="entry name" value="DUF4240"/>
    <property type="match status" value="1"/>
</dbReference>
<feature type="region of interest" description="Disordered" evidence="1">
    <location>
        <begin position="139"/>
        <end position="167"/>
    </location>
</feature>
<protein>
    <recommendedName>
        <fullName evidence="2">DUF4240 domain-containing protein</fullName>
    </recommendedName>
</protein>
<evidence type="ECO:0000256" key="1">
    <source>
        <dbReference type="SAM" id="MobiDB-lite"/>
    </source>
</evidence>
<evidence type="ECO:0000259" key="2">
    <source>
        <dbReference type="Pfam" id="PF14024"/>
    </source>
</evidence>
<dbReference type="RefSeq" id="WP_192768092.1">
    <property type="nucleotide sequence ID" value="NZ_JADBEB010000001.1"/>
</dbReference>
<sequence length="217" mass="24900">MDAAQFWALVEESAAAHTDPDERSEWLIERLSRLPVSQIFAFEARLAQEDARAMTWLMWGAAHRILSFCSDDGFTDFRAWAVGLGRDTFRRIVRQPDELALLPGVRRLAGRPCRDWTEVEWPGWEGLTSVADGAYERRTGDEGDLGEQSWPVTGDRRTPATFTDPRWDFDDPVEAARRLPRLTALFPETEAQRHRQFDRELAARGETPANFFFGNRD</sequence>
<feature type="domain" description="DUF4240" evidence="2">
    <location>
        <begin position="1"/>
        <end position="137"/>
    </location>
</feature>
<proteinExistence type="predicted"/>
<comment type="caution">
    <text evidence="3">The sequence shown here is derived from an EMBL/GenBank/DDBJ whole genome shotgun (WGS) entry which is preliminary data.</text>
</comment>
<gene>
    <name evidence="3" type="ORF">H4W31_004064</name>
</gene>
<keyword evidence="4" id="KW-1185">Reference proteome</keyword>
<evidence type="ECO:0000313" key="3">
    <source>
        <dbReference type="EMBL" id="MBE1488426.1"/>
    </source>
</evidence>
<accession>A0A927M837</accession>
<reference evidence="3" key="1">
    <citation type="submission" date="2020-10" db="EMBL/GenBank/DDBJ databases">
        <title>Sequencing the genomes of 1000 actinobacteria strains.</title>
        <authorList>
            <person name="Klenk H.-P."/>
        </authorList>
    </citation>
    <scope>NUCLEOTIDE SEQUENCE</scope>
    <source>
        <strain evidence="3">DSM 46832</strain>
    </source>
</reference>
<dbReference type="EMBL" id="JADBEB010000001">
    <property type="protein sequence ID" value="MBE1488426.1"/>
    <property type="molecule type" value="Genomic_DNA"/>
</dbReference>
<dbReference type="AlphaFoldDB" id="A0A927M837"/>
<name>A0A927M837_9ACTN</name>
<evidence type="ECO:0000313" key="4">
    <source>
        <dbReference type="Proteomes" id="UP000649753"/>
    </source>
</evidence>
<organism evidence="3 4">
    <name type="scientific">Plantactinospora soyae</name>
    <dbReference type="NCBI Taxonomy" id="1544732"/>
    <lineage>
        <taxon>Bacteria</taxon>
        <taxon>Bacillati</taxon>
        <taxon>Actinomycetota</taxon>
        <taxon>Actinomycetes</taxon>
        <taxon>Micromonosporales</taxon>
        <taxon>Micromonosporaceae</taxon>
        <taxon>Plantactinospora</taxon>
    </lineage>
</organism>